<keyword evidence="2" id="KW-1185">Reference proteome</keyword>
<evidence type="ECO:0000313" key="1">
    <source>
        <dbReference type="EMBL" id="SER54860.1"/>
    </source>
</evidence>
<dbReference type="Proteomes" id="UP000199051">
    <property type="component" value="Unassembled WGS sequence"/>
</dbReference>
<organism evidence="1 2">
    <name type="scientific">Actinokineospora terrae</name>
    <dbReference type="NCBI Taxonomy" id="155974"/>
    <lineage>
        <taxon>Bacteria</taxon>
        <taxon>Bacillati</taxon>
        <taxon>Actinomycetota</taxon>
        <taxon>Actinomycetes</taxon>
        <taxon>Pseudonocardiales</taxon>
        <taxon>Pseudonocardiaceae</taxon>
        <taxon>Actinokineospora</taxon>
    </lineage>
</organism>
<gene>
    <name evidence="1" type="ORF">SAMN04487818_10466</name>
</gene>
<dbReference type="RefSeq" id="WP_092776353.1">
    <property type="nucleotide sequence ID" value="NZ_FOGI01000004.1"/>
</dbReference>
<protein>
    <submittedName>
        <fullName evidence="1">Uncharacterized protein</fullName>
    </submittedName>
</protein>
<dbReference type="AlphaFoldDB" id="A0A1H9Q361"/>
<accession>A0A1H9Q361</accession>
<dbReference type="EMBL" id="FOGI01000004">
    <property type="protein sequence ID" value="SER54860.1"/>
    <property type="molecule type" value="Genomic_DNA"/>
</dbReference>
<dbReference type="STRING" id="155974.SAMN04487818_10466"/>
<reference evidence="2" key="1">
    <citation type="submission" date="2016-10" db="EMBL/GenBank/DDBJ databases">
        <authorList>
            <person name="Varghese N."/>
            <person name="Submissions S."/>
        </authorList>
    </citation>
    <scope>NUCLEOTIDE SEQUENCE [LARGE SCALE GENOMIC DNA]</scope>
    <source>
        <strain evidence="2">DSM 44260</strain>
    </source>
</reference>
<evidence type="ECO:0000313" key="2">
    <source>
        <dbReference type="Proteomes" id="UP000199051"/>
    </source>
</evidence>
<name>A0A1H9Q361_9PSEU</name>
<sequence length="69" mass="7446">MALFTQPGVSVEAWVDLAHDVPIKLEAVEGNQATLQFGQSGEYTMTMSQANLTQFVELATRALTEMAAS</sequence>
<proteinExistence type="predicted"/>